<dbReference type="PANTHER" id="PTHR13445:SF3">
    <property type="entry name" value="U5 SMALL NUCLEAR RIBONUCLEOPROTEIN TSSC4"/>
    <property type="match status" value="1"/>
</dbReference>
<dbReference type="Proteomes" id="UP000265000">
    <property type="component" value="Unplaced"/>
</dbReference>
<comment type="subcellular location">
    <subcellularLocation>
        <location evidence="2">Cytoplasm</location>
    </subcellularLocation>
    <subcellularLocation>
        <location evidence="1">Nucleus</location>
    </subcellularLocation>
</comment>
<name>A0A3Q2PUK5_FUNHE</name>
<dbReference type="Pfam" id="PF15264">
    <property type="entry name" value="TSSC4"/>
    <property type="match status" value="1"/>
</dbReference>
<dbReference type="GO" id="GO:0006397">
    <property type="term" value="P:mRNA processing"/>
    <property type="evidence" value="ECO:0007669"/>
    <property type="project" value="UniProtKB-KW"/>
</dbReference>
<evidence type="ECO:0000256" key="6">
    <source>
        <dbReference type="ARBA" id="ARBA00022728"/>
    </source>
</evidence>
<dbReference type="GeneTree" id="ENSGT00940000171378"/>
<dbReference type="GO" id="GO:0005737">
    <property type="term" value="C:cytoplasm"/>
    <property type="evidence" value="ECO:0007669"/>
    <property type="project" value="UniProtKB-SubCell"/>
</dbReference>
<dbReference type="PANTHER" id="PTHR13445">
    <property type="entry name" value="TUMOR SUPPRESSING SUBTRANSFERABLE CANDIDATE 4 TSSC4"/>
    <property type="match status" value="1"/>
</dbReference>
<feature type="region of interest" description="Disordered" evidence="11">
    <location>
        <begin position="46"/>
        <end position="78"/>
    </location>
</feature>
<dbReference type="GO" id="GO:0005681">
    <property type="term" value="C:spliceosomal complex"/>
    <property type="evidence" value="ECO:0007669"/>
    <property type="project" value="UniProtKB-KW"/>
</dbReference>
<feature type="compositionally biased region" description="Polar residues" evidence="11">
    <location>
        <begin position="48"/>
        <end position="57"/>
    </location>
</feature>
<evidence type="ECO:0000313" key="13">
    <source>
        <dbReference type="Proteomes" id="UP000265000"/>
    </source>
</evidence>
<keyword evidence="13" id="KW-1185">Reference proteome</keyword>
<comment type="function">
    <text evidence="10">Protein associated with the U5 snRNP, during its maturation and its post-splicing recycling and which is required for spliceosomal tri-snRNP complex assembly in the nucleus. Has a molecular sequestering activity and transiently hinders SNRNP200 binding sites for constitutive splicing factors that intervene later during the assembly of the spliceosome and splicing. Together with its molecular sequestering activity, may also function as a molecular adapter and placeholder, coordinating the assembly of the U5 snRNP and its association with the U4/U6 di-snRNP.</text>
</comment>
<protein>
    <recommendedName>
        <fullName evidence="9">U5 small nuclear ribonucleoprotein TSSC4</fullName>
    </recommendedName>
</protein>
<keyword evidence="5" id="KW-0507">mRNA processing</keyword>
<dbReference type="STRING" id="8078.ENSFHEP00000017336"/>
<evidence type="ECO:0000256" key="11">
    <source>
        <dbReference type="SAM" id="MobiDB-lite"/>
    </source>
</evidence>
<keyword evidence="6" id="KW-0747">Spliceosome</keyword>
<dbReference type="InterPro" id="IPR029338">
    <property type="entry name" value="TSSC4"/>
</dbReference>
<sequence length="117" mass="12884">MADSRRTSIGSGILQTNTTFTLSGGSSGFSYRSRNIFDCLDTVEKRSIPSSNHGNSAESRKTSHPPSTSPVPVKKSAVPDYLVHPERWTRYSLEDVVESNPIPISLQQQWRVNGFGS</sequence>
<evidence type="ECO:0000256" key="5">
    <source>
        <dbReference type="ARBA" id="ARBA00022664"/>
    </source>
</evidence>
<evidence type="ECO:0000256" key="8">
    <source>
        <dbReference type="ARBA" id="ARBA00023242"/>
    </source>
</evidence>
<evidence type="ECO:0000256" key="7">
    <source>
        <dbReference type="ARBA" id="ARBA00023187"/>
    </source>
</evidence>
<evidence type="ECO:0000256" key="10">
    <source>
        <dbReference type="ARBA" id="ARBA00045970"/>
    </source>
</evidence>
<accession>A0A3Q2PUK5</accession>
<reference evidence="12" key="1">
    <citation type="submission" date="2025-08" db="UniProtKB">
        <authorList>
            <consortium name="Ensembl"/>
        </authorList>
    </citation>
    <scope>IDENTIFICATION</scope>
</reference>
<evidence type="ECO:0000256" key="1">
    <source>
        <dbReference type="ARBA" id="ARBA00004123"/>
    </source>
</evidence>
<dbReference type="GO" id="GO:0008380">
    <property type="term" value="P:RNA splicing"/>
    <property type="evidence" value="ECO:0007669"/>
    <property type="project" value="UniProtKB-KW"/>
</dbReference>
<dbReference type="Ensembl" id="ENSFHET00000033932.1">
    <property type="protein sequence ID" value="ENSFHEP00000017336.1"/>
    <property type="gene ID" value="ENSFHEG00000019045.1"/>
</dbReference>
<feature type="region of interest" description="Disordered" evidence="11">
    <location>
        <begin position="1"/>
        <end position="30"/>
    </location>
</feature>
<evidence type="ECO:0000313" key="12">
    <source>
        <dbReference type="Ensembl" id="ENSFHEP00000017336.1"/>
    </source>
</evidence>
<comment type="similarity">
    <text evidence="3">Belongs to the TSSC4 family.</text>
</comment>
<proteinExistence type="inferred from homology"/>
<evidence type="ECO:0000256" key="3">
    <source>
        <dbReference type="ARBA" id="ARBA00010362"/>
    </source>
</evidence>
<organism evidence="12 13">
    <name type="scientific">Fundulus heteroclitus</name>
    <name type="common">Killifish</name>
    <name type="synonym">Mummichog</name>
    <dbReference type="NCBI Taxonomy" id="8078"/>
    <lineage>
        <taxon>Eukaryota</taxon>
        <taxon>Metazoa</taxon>
        <taxon>Chordata</taxon>
        <taxon>Craniata</taxon>
        <taxon>Vertebrata</taxon>
        <taxon>Euteleostomi</taxon>
        <taxon>Actinopterygii</taxon>
        <taxon>Neopterygii</taxon>
        <taxon>Teleostei</taxon>
        <taxon>Neoteleostei</taxon>
        <taxon>Acanthomorphata</taxon>
        <taxon>Ovalentaria</taxon>
        <taxon>Atherinomorphae</taxon>
        <taxon>Cyprinodontiformes</taxon>
        <taxon>Fundulidae</taxon>
        <taxon>Fundulus</taxon>
    </lineage>
</organism>
<evidence type="ECO:0000256" key="4">
    <source>
        <dbReference type="ARBA" id="ARBA00022490"/>
    </source>
</evidence>
<evidence type="ECO:0000256" key="2">
    <source>
        <dbReference type="ARBA" id="ARBA00004496"/>
    </source>
</evidence>
<feature type="compositionally biased region" description="Low complexity" evidence="11">
    <location>
        <begin position="64"/>
        <end position="78"/>
    </location>
</feature>
<keyword evidence="8" id="KW-0539">Nucleus</keyword>
<evidence type="ECO:0000256" key="9">
    <source>
        <dbReference type="ARBA" id="ARBA00035304"/>
    </source>
</evidence>
<keyword evidence="7" id="KW-0508">mRNA splicing</keyword>
<reference evidence="12" key="2">
    <citation type="submission" date="2025-09" db="UniProtKB">
        <authorList>
            <consortium name="Ensembl"/>
        </authorList>
    </citation>
    <scope>IDENTIFICATION</scope>
</reference>
<dbReference type="AlphaFoldDB" id="A0A3Q2PUK5"/>
<keyword evidence="4" id="KW-0963">Cytoplasm</keyword>